<feature type="transmembrane region" description="Helical" evidence="2">
    <location>
        <begin position="112"/>
        <end position="132"/>
    </location>
</feature>
<evidence type="ECO:0000256" key="2">
    <source>
        <dbReference type="SAM" id="Phobius"/>
    </source>
</evidence>
<dbReference type="EMBL" id="BOMV01000061">
    <property type="protein sequence ID" value="GIE98406.1"/>
    <property type="molecule type" value="Genomic_DNA"/>
</dbReference>
<dbReference type="InterPro" id="IPR017850">
    <property type="entry name" value="Alkaline_phosphatase_core_sf"/>
</dbReference>
<accession>A0A919MSP2</accession>
<dbReference type="Pfam" id="PF01663">
    <property type="entry name" value="Phosphodiest"/>
    <property type="match status" value="1"/>
</dbReference>
<feature type="transmembrane region" description="Helical" evidence="2">
    <location>
        <begin position="84"/>
        <end position="106"/>
    </location>
</feature>
<feature type="transmembrane region" description="Helical" evidence="2">
    <location>
        <begin position="144"/>
        <end position="162"/>
    </location>
</feature>
<reference evidence="3" key="1">
    <citation type="submission" date="2021-01" db="EMBL/GenBank/DDBJ databases">
        <title>Whole genome shotgun sequence of Actinoplanes rishiriensis NBRC 108556.</title>
        <authorList>
            <person name="Komaki H."/>
            <person name="Tamura T."/>
        </authorList>
    </citation>
    <scope>NUCLEOTIDE SEQUENCE</scope>
    <source>
        <strain evidence="3">NBRC 108556</strain>
    </source>
</reference>
<evidence type="ECO:0000313" key="3">
    <source>
        <dbReference type="EMBL" id="GIE98406.1"/>
    </source>
</evidence>
<protein>
    <submittedName>
        <fullName evidence="3">Membrane protein</fullName>
    </submittedName>
</protein>
<gene>
    <name evidence="3" type="ORF">Ari01nite_58710</name>
</gene>
<feature type="region of interest" description="Disordered" evidence="1">
    <location>
        <begin position="491"/>
        <end position="511"/>
    </location>
</feature>
<feature type="transmembrane region" description="Helical" evidence="2">
    <location>
        <begin position="54"/>
        <end position="72"/>
    </location>
</feature>
<keyword evidence="4" id="KW-1185">Reference proteome</keyword>
<dbReference type="InterPro" id="IPR002591">
    <property type="entry name" value="Phosphodiest/P_Trfase"/>
</dbReference>
<dbReference type="AlphaFoldDB" id="A0A919MSP2"/>
<sequence length="710" mass="76733">MIPGTPGHRKPWLCDCFAVAVSPHEPAPAPSIRDWRGELRALLSPRRIWNRTRAVLRSALVTFFVLTTTLWLMPGVARADIVDVLGLVLVVAGVGAVLRPLLLVGIVALGGWGAMLLGVVAQVVVIVVALELDPANQISGLPSLVLAAIFAVIFAAIVDWMVDSGTDDTFVKEAKRLMRGVRRRQARQAGGPILTLRRPRPGTEPGLLMVQLDGLSEPVLRWAVRAGNLPTLGHWLRSGSHTMRGWHTGLPSTTPASQAGIMHGASRLIPAFRWYEKDAGKLMVSNRPRDAAVIEPRLSDGRGLLRDGGVSIGNAFSGDAAVSLLTVSHARLPGRSARGWAAFMASPYGFTRALVLGVGEVFTELHQARLQRRRNLLPRVSRSGAFLALRPASMLLRDVNVSLMAEQMARGAPAIYCDLVDYDEVAHHAGPARPESMRQLESLDRMLGVLERLAPEAARRYHLVVLSDHGQSQGATFRQRYGETLKDVVDRLAGPDGADAPPGPAEASPDADLPQPVAPLLVVSSGNLSLLYLTRHRHRLDRTEIDAIYPRLIPGLAIHPGIGLVVVRDAGGPVAIGTSGRHRLRDGVVEGVDPLLPYGPHARHDLLRHQECEHVGDLVLISSVDPVTEEVSAFEELVGSHGGLGGWQTDAVLVHPSRWPVSQPELDGPDSIHRQLVEWLDMLGLRTQSVAEDEIASMATAPRLSRTHDG</sequence>
<comment type="caution">
    <text evidence="3">The sequence shown here is derived from an EMBL/GenBank/DDBJ whole genome shotgun (WGS) entry which is preliminary data.</text>
</comment>
<evidence type="ECO:0000256" key="1">
    <source>
        <dbReference type="SAM" id="MobiDB-lite"/>
    </source>
</evidence>
<feature type="compositionally biased region" description="Low complexity" evidence="1">
    <location>
        <begin position="494"/>
        <end position="511"/>
    </location>
</feature>
<dbReference type="Proteomes" id="UP000636960">
    <property type="component" value="Unassembled WGS sequence"/>
</dbReference>
<dbReference type="Gene3D" id="3.40.720.10">
    <property type="entry name" value="Alkaline Phosphatase, subunit A"/>
    <property type="match status" value="1"/>
</dbReference>
<proteinExistence type="predicted"/>
<organism evidence="3 4">
    <name type="scientific">Paractinoplanes rishiriensis</name>
    <dbReference type="NCBI Taxonomy" id="1050105"/>
    <lineage>
        <taxon>Bacteria</taxon>
        <taxon>Bacillati</taxon>
        <taxon>Actinomycetota</taxon>
        <taxon>Actinomycetes</taxon>
        <taxon>Micromonosporales</taxon>
        <taxon>Micromonosporaceae</taxon>
        <taxon>Paractinoplanes</taxon>
    </lineage>
</organism>
<name>A0A919MSP2_9ACTN</name>
<evidence type="ECO:0000313" key="4">
    <source>
        <dbReference type="Proteomes" id="UP000636960"/>
    </source>
</evidence>
<dbReference type="SUPFAM" id="SSF53649">
    <property type="entry name" value="Alkaline phosphatase-like"/>
    <property type="match status" value="1"/>
</dbReference>
<keyword evidence="2" id="KW-0472">Membrane</keyword>
<keyword evidence="2" id="KW-0812">Transmembrane</keyword>
<keyword evidence="2" id="KW-1133">Transmembrane helix</keyword>